<proteinExistence type="predicted"/>
<keyword evidence="6" id="KW-0472">Membrane</keyword>
<dbReference type="InterPro" id="IPR054471">
    <property type="entry name" value="GPIID_WHD"/>
</dbReference>
<dbReference type="HOGENOM" id="CLU_001384_1_0_1"/>
<evidence type="ECO:0000256" key="6">
    <source>
        <dbReference type="ARBA" id="ARBA00023136"/>
    </source>
</evidence>
<dbReference type="GO" id="GO:0005739">
    <property type="term" value="C:mitochondrion"/>
    <property type="evidence" value="ECO:0007669"/>
    <property type="project" value="UniProtKB-SubCell"/>
</dbReference>
<dbReference type="InterPro" id="IPR036322">
    <property type="entry name" value="WD40_repeat_dom_sf"/>
</dbReference>
<dbReference type="InterPro" id="IPR029058">
    <property type="entry name" value="AB_hydrolase_fold"/>
</dbReference>
<evidence type="ECO:0000259" key="7">
    <source>
        <dbReference type="Pfam" id="PF22939"/>
    </source>
</evidence>
<evidence type="ECO:0000256" key="2">
    <source>
        <dbReference type="ARBA" id="ARBA00004240"/>
    </source>
</evidence>
<dbReference type="Pfam" id="PF22939">
    <property type="entry name" value="WHD_GPIID"/>
    <property type="match status" value="1"/>
</dbReference>
<dbReference type="Gene3D" id="2.130.10.10">
    <property type="entry name" value="YVTN repeat-like/Quinoprotein amine dehydrogenase"/>
    <property type="match status" value="3"/>
</dbReference>
<dbReference type="InterPro" id="IPR001680">
    <property type="entry name" value="WD40_rpt"/>
</dbReference>
<dbReference type="SUPFAM" id="SSF50978">
    <property type="entry name" value="WD40 repeat-like"/>
    <property type="match status" value="2"/>
</dbReference>
<dbReference type="InterPro" id="IPR052374">
    <property type="entry name" value="SERAC1"/>
</dbReference>
<dbReference type="SMART" id="SM00320">
    <property type="entry name" value="WD40"/>
    <property type="match status" value="6"/>
</dbReference>
<reference evidence="9" key="2">
    <citation type="submission" date="2015-01" db="EMBL/GenBank/DDBJ databases">
        <title>Evolutionary Origins and Diversification of the Mycorrhizal Mutualists.</title>
        <authorList>
            <consortium name="DOE Joint Genome Institute"/>
            <consortium name="Mycorrhizal Genomics Consortium"/>
            <person name="Kohler A."/>
            <person name="Kuo A."/>
            <person name="Nagy L.G."/>
            <person name="Floudas D."/>
            <person name="Copeland A."/>
            <person name="Barry K.W."/>
            <person name="Cichocki N."/>
            <person name="Veneault-Fourrey C."/>
            <person name="LaButti K."/>
            <person name="Lindquist E.A."/>
            <person name="Lipzen A."/>
            <person name="Lundell T."/>
            <person name="Morin E."/>
            <person name="Murat C."/>
            <person name="Riley R."/>
            <person name="Ohm R."/>
            <person name="Sun H."/>
            <person name="Tunlid A."/>
            <person name="Henrissat B."/>
            <person name="Grigoriev I.V."/>
            <person name="Hibbett D.S."/>
            <person name="Martin F."/>
        </authorList>
    </citation>
    <scope>NUCLEOTIDE SEQUENCE [LARGE SCALE GENOMIC DNA]</scope>
    <source>
        <strain evidence="9">Zn</strain>
    </source>
</reference>
<evidence type="ECO:0000313" key="9">
    <source>
        <dbReference type="Proteomes" id="UP000054321"/>
    </source>
</evidence>
<dbReference type="SUPFAM" id="SSF53474">
    <property type="entry name" value="alpha/beta-Hydrolases"/>
    <property type="match status" value="1"/>
</dbReference>
<dbReference type="InParanoid" id="A0A0C3D6V2"/>
<dbReference type="Gene3D" id="3.40.50.1820">
    <property type="entry name" value="alpha/beta hydrolase"/>
    <property type="match status" value="1"/>
</dbReference>
<accession>A0A0C3D6V2</accession>
<dbReference type="PANTHER" id="PTHR48182:SF2">
    <property type="entry name" value="PROTEIN SERAC1"/>
    <property type="match status" value="1"/>
</dbReference>
<dbReference type="PANTHER" id="PTHR48182">
    <property type="entry name" value="PROTEIN SERAC1"/>
    <property type="match status" value="1"/>
</dbReference>
<feature type="domain" description="GPI inositol-deacylase winged helix" evidence="7">
    <location>
        <begin position="393"/>
        <end position="480"/>
    </location>
</feature>
<organism evidence="8 9">
    <name type="scientific">Oidiodendron maius (strain Zn)</name>
    <dbReference type="NCBI Taxonomy" id="913774"/>
    <lineage>
        <taxon>Eukaryota</taxon>
        <taxon>Fungi</taxon>
        <taxon>Dikarya</taxon>
        <taxon>Ascomycota</taxon>
        <taxon>Pezizomycotina</taxon>
        <taxon>Leotiomycetes</taxon>
        <taxon>Leotiomycetes incertae sedis</taxon>
        <taxon>Myxotrichaceae</taxon>
        <taxon>Oidiodendron</taxon>
    </lineage>
</organism>
<keyword evidence="9" id="KW-1185">Reference proteome</keyword>
<dbReference type="Pfam" id="PF00400">
    <property type="entry name" value="WD40"/>
    <property type="match status" value="1"/>
</dbReference>
<evidence type="ECO:0000256" key="5">
    <source>
        <dbReference type="ARBA" id="ARBA00023128"/>
    </source>
</evidence>
<protein>
    <recommendedName>
        <fullName evidence="7">GPI inositol-deacylase winged helix domain-containing protein</fullName>
    </recommendedName>
</protein>
<dbReference type="InterPro" id="IPR015943">
    <property type="entry name" value="WD40/YVTN_repeat-like_dom_sf"/>
</dbReference>
<dbReference type="Proteomes" id="UP000054321">
    <property type="component" value="Unassembled WGS sequence"/>
</dbReference>
<gene>
    <name evidence="8" type="ORF">OIDMADRAFT_105167</name>
</gene>
<keyword evidence="5" id="KW-0496">Mitochondrion</keyword>
<dbReference type="EMBL" id="KN832881">
    <property type="protein sequence ID" value="KIM97612.1"/>
    <property type="molecule type" value="Genomic_DNA"/>
</dbReference>
<sequence>MSQSLWPSDNLQPLGMNNSQDDDRILMGGYRAVPIGAAARSPAKGLDAIGLTTLHTPDEVVVDLIFVHGLRGGSHSTWTKNKDVSLFWPQKWLPKDDAFRDVRIHTFGYAAGVGHESVVNIPHFAGSLLSSIYDSPSIKLGENVPLIFIGHSMGGLVIKKAFIIGQDNLVFKPLVDRIRGIFFLATPHHGAHLAQSLSRIFAVAPRPFVGDISPDSPVLESINEDFPRYCSRLDLFSFFENKPMNFFFRQVFIVERQNAVMNYINERKTYLEANHRDVARFSSPKDSSYRAIRDSLAKYIEKVEIVSETILEEETSKDISLFLKANIDSLPVLGFSRREAIANQILQTSSGCFLWVNLILNELRQVSTSAEMKKVLGSSSENMDSLYLKILTDMTTAKFSKDLTKTILTWTTCSFRPLSTKELHTAIELDIKDTINDIERSISTCCGNLVHVDSSKKVQLIHLTLRDFLTRQDIASEFIIERASGHKRLALACLHWIEHLATISELQQVFHAGKTINNLLNRRSQHTPPLGLRKELSLLERWGNDLIHLVTKFGKQLSFSPSSIHHLIAPFCPLDSALKQQFSSSYRGLSVYGLSATVWNDCLSIINYSKPTRPTAVATSAGIFVLGMSTGNIIVYNDITCQESYTLDNGEPVQCLVFGETGKYLASSGDKLVRVWDTTSWSELFKVSIADECIALTFTEEDRLLLGAIKSNQLMYWDIANNGILHDVPTDWMSDLGRELSWLRLRPTMASFNPYQNLLAVIYPGKDILLWDYERECIYDIYEKNSGSRFRTSTPILGGMTSVCSLAFNTTLLAAAYIDGDVVIYDTISGEVSGFLTGINALALSLSLDGRTLASADAEGTIQLFDLDALKVIYRLQSDDEGVGARFLAFTSDSYRVIDVRKYQCLIWEPVVLLRQDLDDENSDTVSVSTAPQEIDYKVLGCICITAIACVQSAPIVFCGKEDGSVHAYDISSEPQNQQLFVQTPGASILLIHFDVEKGILTCSDSSGRVVSRELVRKQPTGWETRDPLVDIRAGTRVTNILASGKHSRLLVSTDGHDTLWQIPKNAGEAHFVRFEIKEKRQWVQHATNPDQLILVTASEAKIYHWTTLEYISLVLLSNLTLHSAVVDRFIALHHTRFFATVTKDLSQIRSSQLVIQIWDKDINLNSGSVSSAYNFGTLSSTVEAVIGVVGDRLIFLNNNYWICSIDLDSVEKTTVRHFFIPNDWVSSVNQLILDIGQNGEIAFVKRAELAVIKRGLEITEKGTFKPPRKGSTIPKPTRLVRLQY</sequence>
<evidence type="ECO:0000256" key="3">
    <source>
        <dbReference type="ARBA" id="ARBA00004370"/>
    </source>
</evidence>
<dbReference type="GO" id="GO:0005783">
    <property type="term" value="C:endoplasmic reticulum"/>
    <property type="evidence" value="ECO:0007669"/>
    <property type="project" value="UniProtKB-SubCell"/>
</dbReference>
<name>A0A0C3D6V2_OIDMZ</name>
<comment type="subcellular location">
    <subcellularLocation>
        <location evidence="2">Endoplasmic reticulum</location>
    </subcellularLocation>
    <subcellularLocation>
        <location evidence="3">Membrane</location>
    </subcellularLocation>
    <subcellularLocation>
        <location evidence="1">Mitochondrion</location>
    </subcellularLocation>
</comment>
<dbReference type="GO" id="GO:0016020">
    <property type="term" value="C:membrane"/>
    <property type="evidence" value="ECO:0007669"/>
    <property type="project" value="UniProtKB-SubCell"/>
</dbReference>
<evidence type="ECO:0000313" key="8">
    <source>
        <dbReference type="EMBL" id="KIM97612.1"/>
    </source>
</evidence>
<reference evidence="8 9" key="1">
    <citation type="submission" date="2014-04" db="EMBL/GenBank/DDBJ databases">
        <authorList>
            <consortium name="DOE Joint Genome Institute"/>
            <person name="Kuo A."/>
            <person name="Martino E."/>
            <person name="Perotto S."/>
            <person name="Kohler A."/>
            <person name="Nagy L.G."/>
            <person name="Floudas D."/>
            <person name="Copeland A."/>
            <person name="Barry K.W."/>
            <person name="Cichocki N."/>
            <person name="Veneault-Fourrey C."/>
            <person name="LaButti K."/>
            <person name="Lindquist E.A."/>
            <person name="Lipzen A."/>
            <person name="Lundell T."/>
            <person name="Morin E."/>
            <person name="Murat C."/>
            <person name="Sun H."/>
            <person name="Tunlid A."/>
            <person name="Henrissat B."/>
            <person name="Grigoriev I.V."/>
            <person name="Hibbett D.S."/>
            <person name="Martin F."/>
            <person name="Nordberg H.P."/>
            <person name="Cantor M.N."/>
            <person name="Hua S.X."/>
        </authorList>
    </citation>
    <scope>NUCLEOTIDE SEQUENCE [LARGE SCALE GENOMIC DNA]</scope>
    <source>
        <strain evidence="8 9">Zn</strain>
    </source>
</reference>
<evidence type="ECO:0000256" key="1">
    <source>
        <dbReference type="ARBA" id="ARBA00004173"/>
    </source>
</evidence>
<dbReference type="OrthoDB" id="194358at2759"/>
<evidence type="ECO:0000256" key="4">
    <source>
        <dbReference type="ARBA" id="ARBA00022824"/>
    </source>
</evidence>
<keyword evidence="4" id="KW-0256">Endoplasmic reticulum</keyword>